<accession>A0A2I0QT34</accession>
<feature type="active site" evidence="10">
    <location>
        <position position="135"/>
    </location>
</feature>
<dbReference type="Proteomes" id="UP000243524">
    <property type="component" value="Unassembled WGS sequence"/>
</dbReference>
<evidence type="ECO:0000256" key="9">
    <source>
        <dbReference type="ARBA" id="ARBA00032554"/>
    </source>
</evidence>
<evidence type="ECO:0000313" key="13">
    <source>
        <dbReference type="EMBL" id="PKR77497.1"/>
    </source>
</evidence>
<dbReference type="InterPro" id="IPR014721">
    <property type="entry name" value="Ribsml_uS5_D2-typ_fold_subgr"/>
</dbReference>
<comment type="catalytic activity">
    <reaction evidence="10">
        <text>4-CDP-2-C-methyl-D-erythritol + ATP = 4-CDP-2-C-methyl-D-erythritol 2-phosphate + ADP + H(+)</text>
        <dbReference type="Rhea" id="RHEA:18437"/>
        <dbReference type="ChEBI" id="CHEBI:15378"/>
        <dbReference type="ChEBI" id="CHEBI:30616"/>
        <dbReference type="ChEBI" id="CHEBI:57823"/>
        <dbReference type="ChEBI" id="CHEBI:57919"/>
        <dbReference type="ChEBI" id="CHEBI:456216"/>
        <dbReference type="EC" id="2.7.1.148"/>
    </reaction>
</comment>
<dbReference type="Pfam" id="PF08544">
    <property type="entry name" value="GHMP_kinases_C"/>
    <property type="match status" value="1"/>
</dbReference>
<dbReference type="HAMAP" id="MF_00061">
    <property type="entry name" value="IspE"/>
    <property type="match status" value="1"/>
</dbReference>
<keyword evidence="14" id="KW-1185">Reference proteome</keyword>
<dbReference type="FunFam" id="3.30.70.890:FF:000006">
    <property type="entry name" value="4-diphosphocytidyl-2-C-methyl-D-erythritol kinase"/>
    <property type="match status" value="1"/>
</dbReference>
<dbReference type="NCBIfam" id="TIGR00154">
    <property type="entry name" value="ispE"/>
    <property type="match status" value="1"/>
</dbReference>
<evidence type="ECO:0000256" key="10">
    <source>
        <dbReference type="HAMAP-Rule" id="MF_00061"/>
    </source>
</evidence>
<dbReference type="InterPro" id="IPR036554">
    <property type="entry name" value="GHMP_kinase_C_sf"/>
</dbReference>
<keyword evidence="8 10" id="KW-0414">Isoprene biosynthesis</keyword>
<dbReference type="GO" id="GO:0019288">
    <property type="term" value="P:isopentenyl diphosphate biosynthetic process, methylerythritol 4-phosphate pathway"/>
    <property type="evidence" value="ECO:0007669"/>
    <property type="project" value="UniProtKB-UniRule"/>
</dbReference>
<evidence type="ECO:0000256" key="5">
    <source>
        <dbReference type="ARBA" id="ARBA00022741"/>
    </source>
</evidence>
<dbReference type="PANTHER" id="PTHR43527">
    <property type="entry name" value="4-DIPHOSPHOCYTIDYL-2-C-METHYL-D-ERYTHRITOL KINASE, CHLOROPLASTIC"/>
    <property type="match status" value="1"/>
</dbReference>
<dbReference type="InterPro" id="IPR006204">
    <property type="entry name" value="GHMP_kinase_N_dom"/>
</dbReference>
<proteinExistence type="inferred from homology"/>
<evidence type="ECO:0000259" key="11">
    <source>
        <dbReference type="Pfam" id="PF00288"/>
    </source>
</evidence>
<dbReference type="SUPFAM" id="SSF55060">
    <property type="entry name" value="GHMP Kinase, C-terminal domain"/>
    <property type="match status" value="1"/>
</dbReference>
<dbReference type="PANTHER" id="PTHR43527:SF2">
    <property type="entry name" value="4-DIPHOSPHOCYTIDYL-2-C-METHYL-D-ERYTHRITOL KINASE, CHLOROPLASTIC"/>
    <property type="match status" value="1"/>
</dbReference>
<dbReference type="RefSeq" id="WP_101332325.1">
    <property type="nucleotide sequence ID" value="NZ_PJNH01000003.1"/>
</dbReference>
<reference evidence="13 14" key="1">
    <citation type="submission" date="2017-06" db="EMBL/GenBank/DDBJ databases">
        <title>the draft geome sequence of Illustriluteabacillus marina B3227.</title>
        <authorList>
            <person name="He R.-H."/>
            <person name="Du Z.-J."/>
        </authorList>
    </citation>
    <scope>NUCLEOTIDE SEQUENCE [LARGE SCALE GENOMIC DNA]</scope>
    <source>
        <strain evidence="13 14">B3227</strain>
    </source>
</reference>
<comment type="caution">
    <text evidence="13">The sequence shown here is derived from an EMBL/GenBank/DDBJ whole genome shotgun (WGS) entry which is preliminary data.</text>
</comment>
<dbReference type="AlphaFoldDB" id="A0A2I0QT34"/>
<dbReference type="InterPro" id="IPR020568">
    <property type="entry name" value="Ribosomal_Su5_D2-typ_SF"/>
</dbReference>
<dbReference type="EMBL" id="PJNH01000003">
    <property type="protein sequence ID" value="PKR77497.1"/>
    <property type="molecule type" value="Genomic_DNA"/>
</dbReference>
<keyword evidence="4 10" id="KW-0808">Transferase</keyword>
<evidence type="ECO:0000256" key="4">
    <source>
        <dbReference type="ARBA" id="ARBA00022679"/>
    </source>
</evidence>
<evidence type="ECO:0000256" key="7">
    <source>
        <dbReference type="ARBA" id="ARBA00022840"/>
    </source>
</evidence>
<feature type="domain" description="GHMP kinase N-terminal" evidence="11">
    <location>
        <begin position="65"/>
        <end position="143"/>
    </location>
</feature>
<dbReference type="Gene3D" id="3.30.70.890">
    <property type="entry name" value="GHMP kinase, C-terminal domain"/>
    <property type="match status" value="1"/>
</dbReference>
<feature type="active site" evidence="10">
    <location>
        <position position="9"/>
    </location>
</feature>
<keyword evidence="7 10" id="KW-0067">ATP-binding</keyword>
<dbReference type="Pfam" id="PF00288">
    <property type="entry name" value="GHMP_kinases_N"/>
    <property type="match status" value="1"/>
</dbReference>
<keyword evidence="5 10" id="KW-0547">Nucleotide-binding</keyword>
<evidence type="ECO:0000256" key="1">
    <source>
        <dbReference type="ARBA" id="ARBA00009684"/>
    </source>
</evidence>
<dbReference type="OrthoDB" id="9809438at2"/>
<sequence length="282" mass="30973">MIYEKAPAKINLTLDILHKRTDGYHEVEMIMTTIDLSDRLSFEKRGDQKILIESDNRFVPNDKRNLVYQAADLMIRKYELSQGVTIHMDKNIPVAAGLAGGSSDAAATLRGVNRLFELGLTSGELQELGATLGSDVPFCVTGGTALATGRGEKLKPLPALPPCWVVLGKPSVGVSTKEVYGKVNFEQMKHPQTEEAIHALEQQDFYEVCDHLENVLEPITVRMHGEISRIKSRMEQAGGDGVLMSGSGPTVFALSAHQSRAEGIYNSLKGFCSEVYIVRNLR</sequence>
<keyword evidence="6 10" id="KW-0418">Kinase</keyword>
<dbReference type="UniPathway" id="UPA00056">
    <property type="reaction ID" value="UER00094"/>
</dbReference>
<dbReference type="FunFam" id="3.30.230.10:FF:000029">
    <property type="entry name" value="4-diphosphocytidyl-2-C-methyl-D-erythritol kinase"/>
    <property type="match status" value="1"/>
</dbReference>
<gene>
    <name evidence="10" type="primary">ispE</name>
    <name evidence="13" type="ORF">CEY16_12285</name>
</gene>
<dbReference type="GO" id="GO:0050515">
    <property type="term" value="F:4-(cytidine 5'-diphospho)-2-C-methyl-D-erythritol kinase activity"/>
    <property type="evidence" value="ECO:0007669"/>
    <property type="project" value="UniProtKB-UniRule"/>
</dbReference>
<evidence type="ECO:0000256" key="8">
    <source>
        <dbReference type="ARBA" id="ARBA00023229"/>
    </source>
</evidence>
<dbReference type="InterPro" id="IPR004424">
    <property type="entry name" value="IspE"/>
</dbReference>
<evidence type="ECO:0000256" key="6">
    <source>
        <dbReference type="ARBA" id="ARBA00022777"/>
    </source>
</evidence>
<dbReference type="GO" id="GO:0016114">
    <property type="term" value="P:terpenoid biosynthetic process"/>
    <property type="evidence" value="ECO:0007669"/>
    <property type="project" value="UniProtKB-UniRule"/>
</dbReference>
<feature type="binding site" evidence="10">
    <location>
        <begin position="93"/>
        <end position="103"/>
    </location>
    <ligand>
        <name>ATP</name>
        <dbReference type="ChEBI" id="CHEBI:30616"/>
    </ligand>
</feature>
<comment type="similarity">
    <text evidence="1 10">Belongs to the GHMP kinase family. IspE subfamily.</text>
</comment>
<feature type="domain" description="GHMP kinase C-terminal" evidence="12">
    <location>
        <begin position="196"/>
        <end position="272"/>
    </location>
</feature>
<organism evidence="13 14">
    <name type="scientific">Halalkalibacillus sediminis</name>
    <dbReference type="NCBI Taxonomy" id="2018042"/>
    <lineage>
        <taxon>Bacteria</taxon>
        <taxon>Bacillati</taxon>
        <taxon>Bacillota</taxon>
        <taxon>Bacilli</taxon>
        <taxon>Bacillales</taxon>
        <taxon>Bacillaceae</taxon>
        <taxon>Halalkalibacillus</taxon>
    </lineage>
</organism>
<dbReference type="InterPro" id="IPR013750">
    <property type="entry name" value="GHMP_kinase_C_dom"/>
</dbReference>
<dbReference type="NCBIfam" id="NF011202">
    <property type="entry name" value="PRK14608.1"/>
    <property type="match status" value="1"/>
</dbReference>
<comment type="pathway">
    <text evidence="10">Isoprenoid biosynthesis; isopentenyl diphosphate biosynthesis via DXP pathway; isopentenyl diphosphate from 1-deoxy-D-xylulose 5-phosphate: step 3/6.</text>
</comment>
<comment type="function">
    <text evidence="10">Catalyzes the phosphorylation of the position 2 hydroxy group of 4-diphosphocytidyl-2C-methyl-D-erythritol.</text>
</comment>
<evidence type="ECO:0000256" key="3">
    <source>
        <dbReference type="ARBA" id="ARBA00017473"/>
    </source>
</evidence>
<protein>
    <recommendedName>
        <fullName evidence="3 10">4-diphosphocytidyl-2-C-methyl-D-erythritol kinase</fullName>
        <shortName evidence="10">CMK</shortName>
        <ecNumber evidence="2 10">2.7.1.148</ecNumber>
    </recommendedName>
    <alternativeName>
        <fullName evidence="9 10">4-(cytidine-5'-diphospho)-2-C-methyl-D-erythritol kinase</fullName>
    </alternativeName>
</protein>
<evidence type="ECO:0000313" key="14">
    <source>
        <dbReference type="Proteomes" id="UP000243524"/>
    </source>
</evidence>
<dbReference type="EC" id="2.7.1.148" evidence="2 10"/>
<dbReference type="GO" id="GO:0005524">
    <property type="term" value="F:ATP binding"/>
    <property type="evidence" value="ECO:0007669"/>
    <property type="project" value="UniProtKB-UniRule"/>
</dbReference>
<name>A0A2I0QT34_9BACI</name>
<dbReference type="PIRSF" id="PIRSF010376">
    <property type="entry name" value="IspE"/>
    <property type="match status" value="1"/>
</dbReference>
<dbReference type="Gene3D" id="3.30.230.10">
    <property type="match status" value="1"/>
</dbReference>
<dbReference type="SUPFAM" id="SSF54211">
    <property type="entry name" value="Ribosomal protein S5 domain 2-like"/>
    <property type="match status" value="1"/>
</dbReference>
<evidence type="ECO:0000259" key="12">
    <source>
        <dbReference type="Pfam" id="PF08544"/>
    </source>
</evidence>
<evidence type="ECO:0000256" key="2">
    <source>
        <dbReference type="ARBA" id="ARBA00012052"/>
    </source>
</evidence>